<keyword evidence="2" id="KW-1185">Reference proteome</keyword>
<dbReference type="Proteomes" id="UP001302257">
    <property type="component" value="Chromosome"/>
</dbReference>
<proteinExistence type="predicted"/>
<evidence type="ECO:0000313" key="1">
    <source>
        <dbReference type="EMBL" id="WNO04318.1"/>
    </source>
</evidence>
<evidence type="ECO:0000313" key="2">
    <source>
        <dbReference type="Proteomes" id="UP001302257"/>
    </source>
</evidence>
<dbReference type="PIRSF" id="PIRSF032131">
    <property type="entry name" value="UCP032131"/>
    <property type="match status" value="1"/>
</dbReference>
<reference evidence="1 2" key="1">
    <citation type="submission" date="2023-08" db="EMBL/GenBank/DDBJ databases">
        <title>Rhodoferax potami sp. nov. and Rhodoferax mekongensis sp. nov., isolated from the Mekong River in Thailand.</title>
        <authorList>
            <person name="Kitikhun S."/>
            <person name="Charoenyingcharoen P."/>
            <person name="Siriarchawattana P."/>
            <person name="Likhitrattanapisal S."/>
            <person name="Nilsakha T."/>
            <person name="Chanpet A."/>
            <person name="Rattanawaree P."/>
            <person name="Ingsriswang S."/>
        </authorList>
    </citation>
    <scope>NUCLEOTIDE SEQUENCE [LARGE SCALE GENOMIC DNA]</scope>
    <source>
        <strain evidence="1 2">TBRC 17307</strain>
    </source>
</reference>
<dbReference type="EMBL" id="CP132507">
    <property type="protein sequence ID" value="WNO04318.1"/>
    <property type="molecule type" value="Genomic_DNA"/>
</dbReference>
<organism evidence="1 2">
    <name type="scientific">Rhodoferax mekongensis</name>
    <dbReference type="NCBI Taxonomy" id="3068341"/>
    <lineage>
        <taxon>Bacteria</taxon>
        <taxon>Pseudomonadati</taxon>
        <taxon>Pseudomonadota</taxon>
        <taxon>Betaproteobacteria</taxon>
        <taxon>Burkholderiales</taxon>
        <taxon>Comamonadaceae</taxon>
        <taxon>Rhodoferax</taxon>
    </lineage>
</organism>
<accession>A0ABZ0AXE4</accession>
<dbReference type="RefSeq" id="WP_313867168.1">
    <property type="nucleotide sequence ID" value="NZ_CP132507.1"/>
</dbReference>
<sequence>MKVLDLQCSAGHSFEGWFGSEQDFLSQLQRALVQCPLCGDASVQKKLSAPRLNLSGAKPPLEPTTSNVPASDTVAAGAPPALNPELQNALHQAWVHMAKQVLANTEDVGDRFADEARRIHYGEVEERGIRGKTTPTEARELMEEGIDLVALPIPEHLKKPLQ</sequence>
<protein>
    <submittedName>
        <fullName evidence="1">DUF1178 family protein</fullName>
    </submittedName>
</protein>
<name>A0ABZ0AXE4_9BURK</name>
<dbReference type="InterPro" id="IPR009562">
    <property type="entry name" value="DUF1178"/>
</dbReference>
<gene>
    <name evidence="1" type="ORF">RAN89_15630</name>
</gene>
<dbReference type="Pfam" id="PF06676">
    <property type="entry name" value="DUF1178"/>
    <property type="match status" value="1"/>
</dbReference>